<protein>
    <submittedName>
        <fullName evidence="1">Uncharacterized protein</fullName>
    </submittedName>
</protein>
<gene>
    <name evidence="1" type="ORF">SS50377_21796</name>
</gene>
<organism evidence="1 2">
    <name type="scientific">Spironucleus salmonicida</name>
    <dbReference type="NCBI Taxonomy" id="348837"/>
    <lineage>
        <taxon>Eukaryota</taxon>
        <taxon>Metamonada</taxon>
        <taxon>Diplomonadida</taxon>
        <taxon>Hexamitidae</taxon>
        <taxon>Hexamitinae</taxon>
        <taxon>Spironucleus</taxon>
    </lineage>
</organism>
<reference evidence="1 2" key="1">
    <citation type="journal article" date="2014" name="PLoS Genet.">
        <title>The Genome of Spironucleus salmonicida Highlights a Fish Pathogen Adapted to Fluctuating Environments.</title>
        <authorList>
            <person name="Xu F."/>
            <person name="Jerlstrom-Hultqvist J."/>
            <person name="Einarsson E."/>
            <person name="Astvaldsson A."/>
            <person name="Svard S.G."/>
            <person name="Andersson J.O."/>
        </authorList>
    </citation>
    <scope>NUCLEOTIDE SEQUENCE [LARGE SCALE GENOMIC DNA]</scope>
    <source>
        <strain evidence="1 2">ATCC 50377</strain>
    </source>
</reference>
<proteinExistence type="predicted"/>
<dbReference type="GeneID" id="94295819"/>
<sequence length="114" mass="13480">MMTKIKIPEGNIRINGKQVSVVILLELYDVQKFFDTEIFIRDGELQFLQNSDLQDVLELRVAQIIAYIEILSKYDDQISELDKFDQFIAYYEKNEGNKELMQDELVKNLKDQLK</sequence>
<name>A0A9P8LXP7_9EUKA</name>
<keyword evidence="2" id="KW-1185">Reference proteome</keyword>
<dbReference type="RefSeq" id="XP_067767008.1">
    <property type="nucleotide sequence ID" value="XM_067905691.1"/>
</dbReference>
<accession>A0A9P8LXP7</accession>
<evidence type="ECO:0000313" key="1">
    <source>
        <dbReference type="EMBL" id="KAH0576235.1"/>
    </source>
</evidence>
<dbReference type="Proteomes" id="UP000018208">
    <property type="component" value="Unassembled WGS sequence"/>
</dbReference>
<dbReference type="AlphaFoldDB" id="A0A9P8LXP7"/>
<dbReference type="KEGG" id="ssao:94295819"/>
<evidence type="ECO:0000313" key="2">
    <source>
        <dbReference type="Proteomes" id="UP000018208"/>
    </source>
</evidence>
<comment type="caution">
    <text evidence="1">The sequence shown here is derived from an EMBL/GenBank/DDBJ whole genome shotgun (WGS) entry which is preliminary data.</text>
</comment>
<dbReference type="EMBL" id="AUWU02000002">
    <property type="protein sequence ID" value="KAH0576235.1"/>
    <property type="molecule type" value="Genomic_DNA"/>
</dbReference>